<organism evidence="1 2">
    <name type="scientific">Legionella fallonii LLAP-10</name>
    <dbReference type="NCBI Taxonomy" id="1212491"/>
    <lineage>
        <taxon>Bacteria</taxon>
        <taxon>Pseudomonadati</taxon>
        <taxon>Pseudomonadota</taxon>
        <taxon>Gammaproteobacteria</taxon>
        <taxon>Legionellales</taxon>
        <taxon>Legionellaceae</taxon>
        <taxon>Legionella</taxon>
    </lineage>
</organism>
<keyword evidence="1" id="KW-0614">Plasmid</keyword>
<proteinExistence type="predicted"/>
<reference evidence="2" key="1">
    <citation type="submission" date="2014-09" db="EMBL/GenBank/DDBJ databases">
        <authorList>
            <person name="Gomez-Valero L."/>
        </authorList>
    </citation>
    <scope>NUCLEOTIDE SEQUENCE [LARGE SCALE GENOMIC DNA]</scope>
    <source>
        <strain evidence="2">ATCC700992</strain>
        <plasmid evidence="2">LLAP10_pA</plasmid>
    </source>
</reference>
<keyword evidence="2" id="KW-1185">Reference proteome</keyword>
<sequence>MLSILKENILLLILLSWCCYQIHLDSEKHAADHYISLSEAWENLNSNKYFDAEICERAQKKIANEN</sequence>
<dbReference type="RefSeq" id="WP_045097866.1">
    <property type="nucleotide sequence ID" value="NZ_LN614828.1"/>
</dbReference>
<geneLocation type="plasmid" evidence="2">
    <name>LLAP10_pA</name>
</geneLocation>
<protein>
    <submittedName>
        <fullName evidence="1">Uncharacterized protein</fullName>
    </submittedName>
</protein>
<accession>A0A098GBE1</accession>
<dbReference type="Proteomes" id="UP000032430">
    <property type="component" value="Plasmid II"/>
</dbReference>
<evidence type="ECO:0000313" key="1">
    <source>
        <dbReference type="EMBL" id="CEG59285.1"/>
    </source>
</evidence>
<evidence type="ECO:0000313" key="2">
    <source>
        <dbReference type="Proteomes" id="UP000032430"/>
    </source>
</evidence>
<dbReference type="KEGG" id="lfa:LFA_pA0187"/>
<dbReference type="AlphaFoldDB" id="A0A098GBE1"/>
<gene>
    <name evidence="1" type="ORF">LFA_pA0187</name>
</gene>
<dbReference type="EMBL" id="LN614828">
    <property type="protein sequence ID" value="CEG59285.1"/>
    <property type="molecule type" value="Genomic_DNA"/>
</dbReference>
<name>A0A098GBE1_9GAMM</name>
<dbReference type="HOGENOM" id="CLU_2825802_0_0_6"/>